<keyword evidence="3" id="KW-0067">ATP-binding</keyword>
<keyword evidence="2" id="KW-0547">Nucleotide-binding</keyword>
<proteinExistence type="predicted"/>
<evidence type="ECO:0000313" key="7">
    <source>
        <dbReference type="Proteomes" id="UP000070457"/>
    </source>
</evidence>
<dbReference type="Gene3D" id="3.40.1190.10">
    <property type="entry name" value="Mur-like, catalytic domain"/>
    <property type="match status" value="1"/>
</dbReference>
<dbReference type="InterPro" id="IPR013221">
    <property type="entry name" value="Mur_ligase_cen"/>
</dbReference>
<feature type="transmembrane region" description="Helical" evidence="4">
    <location>
        <begin position="51"/>
        <end position="72"/>
    </location>
</feature>
<dbReference type="InterPro" id="IPR036565">
    <property type="entry name" value="Mur-like_cat_sf"/>
</dbReference>
<keyword evidence="1 6" id="KW-0436">Ligase</keyword>
<feature type="transmembrane region" description="Helical" evidence="4">
    <location>
        <begin position="187"/>
        <end position="212"/>
    </location>
</feature>
<dbReference type="Gene3D" id="3.90.190.20">
    <property type="entry name" value="Mur ligase, C-terminal domain"/>
    <property type="match status" value="1"/>
</dbReference>
<evidence type="ECO:0000256" key="4">
    <source>
        <dbReference type="SAM" id="Phobius"/>
    </source>
</evidence>
<evidence type="ECO:0000313" key="6">
    <source>
        <dbReference type="EMBL" id="KXK27062.1"/>
    </source>
</evidence>
<dbReference type="EC" id="6.3.2.10" evidence="6"/>
<protein>
    <submittedName>
        <fullName evidence="6">UDP-N-acetylmuramoyl-tripeptide--D-alanyl-D-alanine ligase</fullName>
        <ecNumber evidence="6">6.3.2.10</ecNumber>
    </submittedName>
</protein>
<dbReference type="InterPro" id="IPR051046">
    <property type="entry name" value="MurCDEF_CellWall_CoF430Synth"/>
</dbReference>
<dbReference type="InterPro" id="IPR036615">
    <property type="entry name" value="Mur_ligase_C_dom_sf"/>
</dbReference>
<evidence type="ECO:0000256" key="3">
    <source>
        <dbReference type="ARBA" id="ARBA00022840"/>
    </source>
</evidence>
<keyword evidence="4" id="KW-0812">Transmembrane</keyword>
<organism evidence="6 7">
    <name type="scientific">candidate division WS6 bacterium OLB20</name>
    <dbReference type="NCBI Taxonomy" id="1617426"/>
    <lineage>
        <taxon>Bacteria</taxon>
        <taxon>Candidatus Dojkabacteria</taxon>
    </lineage>
</organism>
<comment type="caution">
    <text evidence="6">The sequence shown here is derived from an EMBL/GenBank/DDBJ whole genome shotgun (WGS) entry which is preliminary data.</text>
</comment>
<feature type="domain" description="Mur ligase central" evidence="5">
    <location>
        <begin position="241"/>
        <end position="448"/>
    </location>
</feature>
<accession>A0A136LZJ0</accession>
<dbReference type="STRING" id="1617426.TR69_WS6001001088"/>
<gene>
    <name evidence="6" type="primary">murF</name>
    <name evidence="6" type="ORF">TR69_WS6001001088</name>
</gene>
<evidence type="ECO:0000256" key="2">
    <source>
        <dbReference type="ARBA" id="ARBA00022741"/>
    </source>
</evidence>
<dbReference type="AlphaFoldDB" id="A0A136LZJ0"/>
<dbReference type="GO" id="GO:0047480">
    <property type="term" value="F:UDP-N-acetylmuramoyl-tripeptide-D-alanyl-D-alanine ligase activity"/>
    <property type="evidence" value="ECO:0007669"/>
    <property type="project" value="UniProtKB-EC"/>
</dbReference>
<sequence>MAMLYALVIFFSLPAGVFIFKQVLWFVYLWQIKEYRVDRVYAHYRYEDTHSGQLLLTFLKFGCAVVTSLFLLYPENSVLLAGPVLTFILYIILFQNSLQEVIGHRLARPKIKSVRNAIVVAGALVSLVLPLAVFLWWLADFSAQLTPAAQSAMERYQSADFSDVLPDVTGEGVVTVPFAVVTVASTALVVLATDLLTHLIIIIWVLLTAPLAEFRRRYLRMRAAAKLAGIRQTGKLKVIAVTGSYGKTTTKELLYQLLSQKYKTVKTPENKNTAVGVAMTVLTDLHEDTEVFIAEMGAYRKGEIRDATEVAPPDVSIVTAVGEQHLALFGSVENIFHAKYEIVAGLREGGLAVLNGDNEYCMRMAEQTDHRTVLYFTVQGDAVTAAEVTPPQHRDQDRLPADHHVYAYDIQKTGKGLDFQLRYRKEEYTVNTPFKARHDISNLLAVMISMTEIGLSMAEVVRLINTTKDLSVPYLNTHEGVAGSVIIDDGYNANLPAFLDALQYTKDYAAKGKRWLMTEGLIELGTVRDTRYKELARKITETVDGMITSDKHLAAAVTNAQEDFIVCFADTDQGFLNHYIDLVNEGDVVLVEGRLSPEVERGIIKRAQ</sequence>
<dbReference type="Proteomes" id="UP000070457">
    <property type="component" value="Unassembled WGS sequence"/>
</dbReference>
<feature type="transmembrane region" description="Helical" evidence="4">
    <location>
        <begin position="78"/>
        <end position="96"/>
    </location>
</feature>
<dbReference type="SUPFAM" id="SSF53244">
    <property type="entry name" value="MurD-like peptide ligases, peptide-binding domain"/>
    <property type="match status" value="1"/>
</dbReference>
<dbReference type="PANTHER" id="PTHR43024:SF1">
    <property type="entry name" value="UDP-N-ACETYLMURAMOYL-TRIPEPTIDE--D-ALANYL-D-ALANINE LIGASE"/>
    <property type="match status" value="1"/>
</dbReference>
<reference evidence="6 7" key="1">
    <citation type="submission" date="2015-02" db="EMBL/GenBank/DDBJ databases">
        <title>Improved understanding of the partial-nitritation anammox process through 23 genomes representing the majority of the microbial community.</title>
        <authorList>
            <person name="Speth D.R."/>
            <person name="In T Zandt M."/>
            <person name="Guerrero Cruz S."/>
            <person name="Jetten M.S."/>
            <person name="Dutilh B.E."/>
        </authorList>
    </citation>
    <scope>NUCLEOTIDE SEQUENCE [LARGE SCALE GENOMIC DNA]</scope>
    <source>
        <strain evidence="6">OLB20</strain>
    </source>
</reference>
<keyword evidence="4" id="KW-0472">Membrane</keyword>
<name>A0A136LZJ0_9BACT</name>
<dbReference type="EMBL" id="JYNZ01000003">
    <property type="protein sequence ID" value="KXK27062.1"/>
    <property type="molecule type" value="Genomic_DNA"/>
</dbReference>
<dbReference type="Pfam" id="PF08245">
    <property type="entry name" value="Mur_ligase_M"/>
    <property type="match status" value="1"/>
</dbReference>
<dbReference type="PANTHER" id="PTHR43024">
    <property type="entry name" value="UDP-N-ACETYLMURAMOYL-TRIPEPTIDE--D-ALANYL-D-ALANINE LIGASE"/>
    <property type="match status" value="1"/>
</dbReference>
<keyword evidence="4" id="KW-1133">Transmembrane helix</keyword>
<dbReference type="SUPFAM" id="SSF53623">
    <property type="entry name" value="MurD-like peptide ligases, catalytic domain"/>
    <property type="match status" value="1"/>
</dbReference>
<evidence type="ECO:0000259" key="5">
    <source>
        <dbReference type="Pfam" id="PF08245"/>
    </source>
</evidence>
<evidence type="ECO:0000256" key="1">
    <source>
        <dbReference type="ARBA" id="ARBA00022598"/>
    </source>
</evidence>
<feature type="transmembrane region" description="Helical" evidence="4">
    <location>
        <begin position="6"/>
        <end position="30"/>
    </location>
</feature>
<dbReference type="GO" id="GO:0005524">
    <property type="term" value="F:ATP binding"/>
    <property type="evidence" value="ECO:0007669"/>
    <property type="project" value="UniProtKB-KW"/>
</dbReference>
<dbReference type="PATRIC" id="fig|1617426.3.peg.1075"/>
<feature type="transmembrane region" description="Helical" evidence="4">
    <location>
        <begin position="117"/>
        <end position="139"/>
    </location>
</feature>